<evidence type="ECO:0000259" key="13">
    <source>
        <dbReference type="PROSITE" id="PS50113"/>
    </source>
</evidence>
<proteinExistence type="predicted"/>
<organism evidence="14 15">
    <name type="scientific">Loktanella gaetbuli</name>
    <dbReference type="NCBI Taxonomy" id="2881335"/>
    <lineage>
        <taxon>Bacteria</taxon>
        <taxon>Pseudomonadati</taxon>
        <taxon>Pseudomonadota</taxon>
        <taxon>Alphaproteobacteria</taxon>
        <taxon>Rhodobacterales</taxon>
        <taxon>Roseobacteraceae</taxon>
        <taxon>Loktanella</taxon>
    </lineage>
</organism>
<dbReference type="InterPro" id="IPR011495">
    <property type="entry name" value="Sig_transdc_His_kin_sub2_dim/P"/>
</dbReference>
<keyword evidence="6" id="KW-0808">Transferase</keyword>
<dbReference type="InterPro" id="IPR035965">
    <property type="entry name" value="PAS-like_dom_sf"/>
</dbReference>
<dbReference type="InterPro" id="IPR036890">
    <property type="entry name" value="HATPase_C_sf"/>
</dbReference>
<feature type="domain" description="Histidine kinase" evidence="12">
    <location>
        <begin position="140"/>
        <end position="331"/>
    </location>
</feature>
<dbReference type="NCBIfam" id="TIGR00229">
    <property type="entry name" value="sensory_box"/>
    <property type="match status" value="1"/>
</dbReference>
<comment type="catalytic activity">
    <reaction evidence="1">
        <text>ATP + protein L-histidine = ADP + protein N-phospho-L-histidine.</text>
        <dbReference type="EC" id="2.7.13.3"/>
    </reaction>
</comment>
<keyword evidence="7" id="KW-0677">Repeat</keyword>
<dbReference type="InterPro" id="IPR005467">
    <property type="entry name" value="His_kinase_dom"/>
</dbReference>
<dbReference type="Pfam" id="PF08448">
    <property type="entry name" value="PAS_4"/>
    <property type="match status" value="1"/>
</dbReference>
<dbReference type="PANTHER" id="PTHR41523:SF8">
    <property type="entry name" value="ETHYLENE RESPONSE SENSOR PROTEIN"/>
    <property type="match status" value="1"/>
</dbReference>
<reference evidence="14" key="1">
    <citation type="submission" date="2021-10" db="EMBL/GenBank/DDBJ databases">
        <title>Loktanella gaetbuli sp. nov., isolated from a tidal flat.</title>
        <authorList>
            <person name="Park S."/>
            <person name="Yoon J.-H."/>
        </authorList>
    </citation>
    <scope>NUCLEOTIDE SEQUENCE</scope>
    <source>
        <strain evidence="14">TSTF-M6</strain>
    </source>
</reference>
<evidence type="ECO:0000256" key="8">
    <source>
        <dbReference type="ARBA" id="ARBA00022741"/>
    </source>
</evidence>
<dbReference type="PROSITE" id="PS50113">
    <property type="entry name" value="PAC"/>
    <property type="match status" value="1"/>
</dbReference>
<dbReference type="InterPro" id="IPR013656">
    <property type="entry name" value="PAS_4"/>
</dbReference>
<keyword evidence="4" id="KW-0285">Flavoprotein</keyword>
<dbReference type="EMBL" id="JAJATZ010000004">
    <property type="protein sequence ID" value="MCB5199521.1"/>
    <property type="molecule type" value="Genomic_DNA"/>
</dbReference>
<evidence type="ECO:0000256" key="3">
    <source>
        <dbReference type="ARBA" id="ARBA00022553"/>
    </source>
</evidence>
<dbReference type="CDD" id="cd00130">
    <property type="entry name" value="PAS"/>
    <property type="match status" value="1"/>
</dbReference>
<dbReference type="InterPro" id="IPR000014">
    <property type="entry name" value="PAS"/>
</dbReference>
<evidence type="ECO:0000256" key="7">
    <source>
        <dbReference type="ARBA" id="ARBA00022737"/>
    </source>
</evidence>
<dbReference type="EC" id="2.7.13.3" evidence="2"/>
<dbReference type="InterPro" id="IPR011102">
    <property type="entry name" value="Sig_transdc_His_kinase_HWE"/>
</dbReference>
<dbReference type="Gene3D" id="3.30.565.10">
    <property type="entry name" value="Histidine kinase-like ATPase, C-terminal domain"/>
    <property type="match status" value="1"/>
</dbReference>
<comment type="caution">
    <text evidence="14">The sequence shown here is derived from an EMBL/GenBank/DDBJ whole genome shotgun (WGS) entry which is preliminary data.</text>
</comment>
<dbReference type="Pfam" id="PF02518">
    <property type="entry name" value="HATPase_c"/>
    <property type="match status" value="1"/>
</dbReference>
<evidence type="ECO:0000256" key="5">
    <source>
        <dbReference type="ARBA" id="ARBA00022643"/>
    </source>
</evidence>
<dbReference type="InterPro" id="IPR000700">
    <property type="entry name" value="PAS-assoc_C"/>
</dbReference>
<feature type="domain" description="PAC" evidence="13">
    <location>
        <begin position="75"/>
        <end position="129"/>
    </location>
</feature>
<keyword evidence="10" id="KW-0067">ATP-binding</keyword>
<accession>A0ABS8BVI9</accession>
<keyword evidence="8" id="KW-0547">Nucleotide-binding</keyword>
<dbReference type="InterPro" id="IPR003594">
    <property type="entry name" value="HATPase_dom"/>
</dbReference>
<dbReference type="SMART" id="SM00911">
    <property type="entry name" value="HWE_HK"/>
    <property type="match status" value="1"/>
</dbReference>
<dbReference type="RefSeq" id="WP_226748465.1">
    <property type="nucleotide sequence ID" value="NZ_JAJATZ010000004.1"/>
</dbReference>
<evidence type="ECO:0000313" key="15">
    <source>
        <dbReference type="Proteomes" id="UP001138961"/>
    </source>
</evidence>
<evidence type="ECO:0000256" key="2">
    <source>
        <dbReference type="ARBA" id="ARBA00012438"/>
    </source>
</evidence>
<dbReference type="Proteomes" id="UP001138961">
    <property type="component" value="Unassembled WGS sequence"/>
</dbReference>
<dbReference type="PANTHER" id="PTHR41523">
    <property type="entry name" value="TWO-COMPONENT SYSTEM SENSOR PROTEIN"/>
    <property type="match status" value="1"/>
</dbReference>
<sequence length="331" mass="35299">MPQNQSLTLSLLASSPDCVKLLNLDGNLIFMSYAGQGAMEIDDVDVILGQDWWALWPEAETDRLRDAVQAAAGGETSEFVAFCPTAKGTPRWWAVTVSPVREADGTVGKVLAVSRDVTTLVDRQTALEAALAESEMLRREVDHRVKNSLSLVSSMLNMRARASDDENVREALADAAMRVRTIASVHDKLHRAMSDEVALDEYLSSLCADIQQSIGGTVSLDYAGLGPDLRVKSEVSLALGLIVAELTGNALRHAELGLDGVIGVDLIRPSDNRVALCVRDNGCGLAEDFTPDGAGGMGMIVVQSMAAKIGGALDWVALPDGGTMFRVGFDL</sequence>
<evidence type="ECO:0000256" key="6">
    <source>
        <dbReference type="ARBA" id="ARBA00022679"/>
    </source>
</evidence>
<protein>
    <recommendedName>
        <fullName evidence="2">histidine kinase</fullName>
        <ecNumber evidence="2">2.7.13.3</ecNumber>
    </recommendedName>
</protein>
<dbReference type="Pfam" id="PF07568">
    <property type="entry name" value="HisKA_2"/>
    <property type="match status" value="1"/>
</dbReference>
<dbReference type="Gene3D" id="3.30.450.20">
    <property type="entry name" value="PAS domain"/>
    <property type="match status" value="1"/>
</dbReference>
<evidence type="ECO:0000259" key="12">
    <source>
        <dbReference type="PROSITE" id="PS50109"/>
    </source>
</evidence>
<name>A0ABS8BVI9_9RHOB</name>
<keyword evidence="5" id="KW-0288">FMN</keyword>
<evidence type="ECO:0000313" key="14">
    <source>
        <dbReference type="EMBL" id="MCB5199521.1"/>
    </source>
</evidence>
<gene>
    <name evidence="14" type="ORF">LGQ03_09740</name>
</gene>
<keyword evidence="11" id="KW-0843">Virulence</keyword>
<keyword evidence="15" id="KW-1185">Reference proteome</keyword>
<dbReference type="SMART" id="SM00387">
    <property type="entry name" value="HATPase_c"/>
    <property type="match status" value="1"/>
</dbReference>
<evidence type="ECO:0000256" key="11">
    <source>
        <dbReference type="ARBA" id="ARBA00023026"/>
    </source>
</evidence>
<evidence type="ECO:0000256" key="9">
    <source>
        <dbReference type="ARBA" id="ARBA00022777"/>
    </source>
</evidence>
<keyword evidence="3" id="KW-0597">Phosphoprotein</keyword>
<dbReference type="SUPFAM" id="SSF55874">
    <property type="entry name" value="ATPase domain of HSP90 chaperone/DNA topoisomerase II/histidine kinase"/>
    <property type="match status" value="1"/>
</dbReference>
<dbReference type="PROSITE" id="PS50109">
    <property type="entry name" value="HIS_KIN"/>
    <property type="match status" value="1"/>
</dbReference>
<dbReference type="SUPFAM" id="SSF55785">
    <property type="entry name" value="PYP-like sensor domain (PAS domain)"/>
    <property type="match status" value="1"/>
</dbReference>
<keyword evidence="9" id="KW-0418">Kinase</keyword>
<evidence type="ECO:0000256" key="1">
    <source>
        <dbReference type="ARBA" id="ARBA00000085"/>
    </source>
</evidence>
<evidence type="ECO:0000256" key="10">
    <source>
        <dbReference type="ARBA" id="ARBA00022840"/>
    </source>
</evidence>
<evidence type="ECO:0000256" key="4">
    <source>
        <dbReference type="ARBA" id="ARBA00022630"/>
    </source>
</evidence>